<evidence type="ECO:0000256" key="1">
    <source>
        <dbReference type="SAM" id="MobiDB-lite"/>
    </source>
</evidence>
<name>A0A9Q1IUX2_SYNKA</name>
<evidence type="ECO:0000313" key="2">
    <source>
        <dbReference type="EMBL" id="KAJ8354452.1"/>
    </source>
</evidence>
<dbReference type="AlphaFoldDB" id="A0A9Q1IUX2"/>
<accession>A0A9Q1IUX2</accession>
<organism evidence="2 3">
    <name type="scientific">Synaphobranchus kaupii</name>
    <name type="common">Kaup's arrowtooth eel</name>
    <dbReference type="NCBI Taxonomy" id="118154"/>
    <lineage>
        <taxon>Eukaryota</taxon>
        <taxon>Metazoa</taxon>
        <taxon>Chordata</taxon>
        <taxon>Craniata</taxon>
        <taxon>Vertebrata</taxon>
        <taxon>Euteleostomi</taxon>
        <taxon>Actinopterygii</taxon>
        <taxon>Neopterygii</taxon>
        <taxon>Teleostei</taxon>
        <taxon>Anguilliformes</taxon>
        <taxon>Synaphobranchidae</taxon>
        <taxon>Synaphobranchus</taxon>
    </lineage>
</organism>
<dbReference type="Proteomes" id="UP001152622">
    <property type="component" value="Chromosome 7"/>
</dbReference>
<protein>
    <submittedName>
        <fullName evidence="2">Uncharacterized protein</fullName>
    </submittedName>
</protein>
<keyword evidence="3" id="KW-1185">Reference proteome</keyword>
<comment type="caution">
    <text evidence="2">The sequence shown here is derived from an EMBL/GenBank/DDBJ whole genome shotgun (WGS) entry which is preliminary data.</text>
</comment>
<proteinExistence type="predicted"/>
<sequence length="72" mass="7841">MMKYMSEVPQAAQRLKWNGDGGGDVSGKTHLSLLQGFNLAERHAELTPSPHPPEHPSSGSAYEMPLCHDGVR</sequence>
<feature type="region of interest" description="Disordered" evidence="1">
    <location>
        <begin position="42"/>
        <end position="72"/>
    </location>
</feature>
<gene>
    <name evidence="2" type="ORF">SKAU_G00220190</name>
</gene>
<evidence type="ECO:0000313" key="3">
    <source>
        <dbReference type="Proteomes" id="UP001152622"/>
    </source>
</evidence>
<reference evidence="2" key="1">
    <citation type="journal article" date="2023" name="Science">
        <title>Genome structures resolve the early diversification of teleost fishes.</title>
        <authorList>
            <person name="Parey E."/>
            <person name="Louis A."/>
            <person name="Montfort J."/>
            <person name="Bouchez O."/>
            <person name="Roques C."/>
            <person name="Iampietro C."/>
            <person name="Lluch J."/>
            <person name="Castinel A."/>
            <person name="Donnadieu C."/>
            <person name="Desvignes T."/>
            <person name="Floi Bucao C."/>
            <person name="Jouanno E."/>
            <person name="Wen M."/>
            <person name="Mejri S."/>
            <person name="Dirks R."/>
            <person name="Jansen H."/>
            <person name="Henkel C."/>
            <person name="Chen W.J."/>
            <person name="Zahm M."/>
            <person name="Cabau C."/>
            <person name="Klopp C."/>
            <person name="Thompson A.W."/>
            <person name="Robinson-Rechavi M."/>
            <person name="Braasch I."/>
            <person name="Lecointre G."/>
            <person name="Bobe J."/>
            <person name="Postlethwait J.H."/>
            <person name="Berthelot C."/>
            <person name="Roest Crollius H."/>
            <person name="Guiguen Y."/>
        </authorList>
    </citation>
    <scope>NUCLEOTIDE SEQUENCE</scope>
    <source>
        <strain evidence="2">WJC10195</strain>
    </source>
</reference>
<dbReference type="EMBL" id="JAINUF010000007">
    <property type="protein sequence ID" value="KAJ8354452.1"/>
    <property type="molecule type" value="Genomic_DNA"/>
</dbReference>